<keyword evidence="2" id="KW-0378">Hydrolase</keyword>
<dbReference type="Gene3D" id="3.90.1300.10">
    <property type="entry name" value="Amidase signature (AS) domain"/>
    <property type="match status" value="1"/>
</dbReference>
<feature type="domain" description="Amidase" evidence="1">
    <location>
        <begin position="20"/>
        <end position="430"/>
    </location>
</feature>
<comment type="caution">
    <text evidence="2">The sequence shown here is derived from an EMBL/GenBank/DDBJ whole genome shotgun (WGS) entry which is preliminary data.</text>
</comment>
<name>A0A2M8J5E7_9RHOB</name>
<dbReference type="PANTHER" id="PTHR11895:SF176">
    <property type="entry name" value="AMIDASE AMID-RELATED"/>
    <property type="match status" value="1"/>
</dbReference>
<evidence type="ECO:0000259" key="1">
    <source>
        <dbReference type="Pfam" id="PF01425"/>
    </source>
</evidence>
<dbReference type="GO" id="GO:0004040">
    <property type="term" value="F:amidase activity"/>
    <property type="evidence" value="ECO:0007669"/>
    <property type="project" value="UniProtKB-EC"/>
</dbReference>
<dbReference type="PANTHER" id="PTHR11895">
    <property type="entry name" value="TRANSAMIDASE"/>
    <property type="match status" value="1"/>
</dbReference>
<gene>
    <name evidence="2" type="ORF">CVM52_04275</name>
</gene>
<dbReference type="RefSeq" id="WP_100161362.1">
    <property type="nucleotide sequence ID" value="NZ_PGTB01000006.1"/>
</dbReference>
<dbReference type="SUPFAM" id="SSF75304">
    <property type="entry name" value="Amidase signature (AS) enzymes"/>
    <property type="match status" value="1"/>
</dbReference>
<dbReference type="InterPro" id="IPR036928">
    <property type="entry name" value="AS_sf"/>
</dbReference>
<dbReference type="InterPro" id="IPR000120">
    <property type="entry name" value="Amidase"/>
</dbReference>
<dbReference type="Proteomes" id="UP000231553">
    <property type="component" value="Unassembled WGS sequence"/>
</dbReference>
<dbReference type="EMBL" id="PGTB01000006">
    <property type="protein sequence ID" value="PJE37997.1"/>
    <property type="molecule type" value="Genomic_DNA"/>
</dbReference>
<dbReference type="AlphaFoldDB" id="A0A2M8J5E7"/>
<evidence type="ECO:0000313" key="3">
    <source>
        <dbReference type="Proteomes" id="UP000231553"/>
    </source>
</evidence>
<reference evidence="2 3" key="1">
    <citation type="journal article" date="2018" name="Int. J. Syst. Evol. Microbiol.">
        <title>Pseudooceanicola lipolyticus sp. nov., a marine alphaproteobacterium, reclassification of Oceanicola flagellatus as Pseudooceanicola flagellatus comb. nov. and emended description of the genus Pseudooceanicola.</title>
        <authorList>
            <person name="Huang M.-M."/>
            <person name="Guo L.-L."/>
            <person name="Wu Y.-H."/>
            <person name="Lai Q.-L."/>
            <person name="Shao Z.-Z."/>
            <person name="Wang C.-S."/>
            <person name="Wu M."/>
            <person name="Xu X.-W."/>
        </authorList>
    </citation>
    <scope>NUCLEOTIDE SEQUENCE [LARGE SCALE GENOMIC DNA]</scope>
    <source>
        <strain evidence="2 3">157</strain>
    </source>
</reference>
<dbReference type="InterPro" id="IPR023631">
    <property type="entry name" value="Amidase_dom"/>
</dbReference>
<organism evidence="2 3">
    <name type="scientific">Pseudooceanicola lipolyticus</name>
    <dbReference type="NCBI Taxonomy" id="2029104"/>
    <lineage>
        <taxon>Bacteria</taxon>
        <taxon>Pseudomonadati</taxon>
        <taxon>Pseudomonadota</taxon>
        <taxon>Alphaproteobacteria</taxon>
        <taxon>Rhodobacterales</taxon>
        <taxon>Paracoccaceae</taxon>
        <taxon>Pseudooceanicola</taxon>
    </lineage>
</organism>
<keyword evidence="3" id="KW-1185">Reference proteome</keyword>
<proteinExistence type="predicted"/>
<evidence type="ECO:0000313" key="2">
    <source>
        <dbReference type="EMBL" id="PJE37997.1"/>
    </source>
</evidence>
<dbReference type="EC" id="3.5.1.4" evidence="2"/>
<accession>A0A2M8J5E7</accession>
<dbReference type="NCBIfam" id="NF005460">
    <property type="entry name" value="PRK07056.1"/>
    <property type="match status" value="1"/>
</dbReference>
<dbReference type="Pfam" id="PF01425">
    <property type="entry name" value="Amidase"/>
    <property type="match status" value="1"/>
</dbReference>
<sequence>MHSVPVLLDRMAKGETRALDLTTACLDRIQDPEGQGATVFTMIDPDRSIAQAEQADAARAAGEATTPLSGVPVSVKALFDLQGHVTHAGSRVLADAPPAAADAEVVRRLRQAGAVIMGHTNMTEFAYSGLGLNPHYGTPANPADPTRIPGGSSSGAAVSVAEGMCAVGLGTDTGGSCRIPAAFCGLTGYKPTARRIPMDGTYPLSESFDSIGGIGQTVGCCEALDQVISAEQVSPAAPPDLSDLHVAVLDNYVLDDLSPLVAATFEAEVAALAKAGLRISRVTLPFLDNLPELNARGGIIAAEALAQHRELLASSGAGYDPRVSIRIRKGETQQPGEYQALLKARADMIAQADALTADYDALIMPTVAMEAPRFAEMAEDAAYGSANLLALRNTTVANLLDRCAISLPMRSTGLPAGLMLMCETMDDHRMFAMARSFETLLRR</sequence>
<protein>
    <submittedName>
        <fullName evidence="2">Amidase</fullName>
        <ecNumber evidence="2">3.5.1.4</ecNumber>
    </submittedName>
</protein>
<dbReference type="OrthoDB" id="9777859at2"/>